<dbReference type="SUPFAM" id="SSF56436">
    <property type="entry name" value="C-type lectin-like"/>
    <property type="match status" value="1"/>
</dbReference>
<dbReference type="PROSITE" id="PS51257">
    <property type="entry name" value="PROKAR_LIPOPROTEIN"/>
    <property type="match status" value="1"/>
</dbReference>
<dbReference type="KEGG" id="esn:126993181"/>
<name>A0A0R5ARB9_ERISI</name>
<dbReference type="RefSeq" id="XP_050708000.1">
    <property type="nucleotide sequence ID" value="XM_050852043.1"/>
</dbReference>
<dbReference type="CDD" id="cd00037">
    <property type="entry name" value="CLECT"/>
    <property type="match status" value="1"/>
</dbReference>
<dbReference type="GeneID" id="126993181"/>
<dbReference type="EMBL" id="KC020119">
    <property type="protein sequence ID" value="AGT28052.1"/>
    <property type="molecule type" value="mRNA"/>
</dbReference>
<dbReference type="InterPro" id="IPR050111">
    <property type="entry name" value="C-type_lectin/snaclec_domain"/>
</dbReference>
<sequence length="177" mass="19977">MTRIACVFIVAVAGLSAASACKPPFQLVGGGCFYFSGNLKKNWFGAQEYCKSLIQGGSLAIVDDCNLMRPLWNHIVLTYGKSEHWLGALDRHHEGSWIWVDGSTVTMGMPFWAFDQPDNFRGQENCLEFSHTKSGYFNDQQCSHEISFVCQAPMSRISWPRQNTIHILESLKRNSLH</sequence>
<keyword evidence="1" id="KW-0732">Signal</keyword>
<feature type="signal peptide" evidence="1">
    <location>
        <begin position="1"/>
        <end position="20"/>
    </location>
</feature>
<dbReference type="PANTHER" id="PTHR22803">
    <property type="entry name" value="MANNOSE, PHOSPHOLIPASE, LECTIN RECEPTOR RELATED"/>
    <property type="match status" value="1"/>
</dbReference>
<dbReference type="AlphaFoldDB" id="A0A0R5ARB9"/>
<protein>
    <submittedName>
        <fullName evidence="3">Lectin</fullName>
    </submittedName>
</protein>
<accession>A0A0R5ARB9</accession>
<evidence type="ECO:0000313" key="3">
    <source>
        <dbReference type="EMBL" id="AGT28052.1"/>
    </source>
</evidence>
<dbReference type="InterPro" id="IPR016187">
    <property type="entry name" value="CTDL_fold"/>
</dbReference>
<dbReference type="InterPro" id="IPR001304">
    <property type="entry name" value="C-type_lectin-like"/>
</dbReference>
<dbReference type="Gene3D" id="3.10.100.10">
    <property type="entry name" value="Mannose-Binding Protein A, subunit A"/>
    <property type="match status" value="1"/>
</dbReference>
<evidence type="ECO:0000256" key="1">
    <source>
        <dbReference type="SAM" id="SignalP"/>
    </source>
</evidence>
<dbReference type="PROSITE" id="PS50041">
    <property type="entry name" value="C_TYPE_LECTIN_2"/>
    <property type="match status" value="1"/>
</dbReference>
<feature type="chain" id="PRO_5006587526" evidence="1">
    <location>
        <begin position="21"/>
        <end position="177"/>
    </location>
</feature>
<reference evidence="3" key="1">
    <citation type="submission" date="2012-10" db="EMBL/GenBank/DDBJ databases">
        <title>Lectin: a novel innate immune molecule in Chinese mitten crab.</title>
        <authorList>
            <person name="Jin X.-K."/>
            <person name="Wu M.-H."/>
            <person name="Wang Q."/>
        </authorList>
    </citation>
    <scope>NUCLEOTIDE SEQUENCE</scope>
</reference>
<feature type="domain" description="C-type lectin" evidence="2">
    <location>
        <begin position="28"/>
        <end position="151"/>
    </location>
</feature>
<dbReference type="Pfam" id="PF00059">
    <property type="entry name" value="Lectin_C"/>
    <property type="match status" value="1"/>
</dbReference>
<dbReference type="InterPro" id="IPR016186">
    <property type="entry name" value="C-type_lectin-like/link_sf"/>
</dbReference>
<dbReference type="SMART" id="SM00034">
    <property type="entry name" value="CLECT"/>
    <property type="match status" value="1"/>
</dbReference>
<dbReference type="OrthoDB" id="6363203at2759"/>
<evidence type="ECO:0000259" key="2">
    <source>
        <dbReference type="PROSITE" id="PS50041"/>
    </source>
</evidence>
<proteinExistence type="evidence at transcript level"/>
<organism evidence="3">
    <name type="scientific">Eriocheir sinensis</name>
    <name type="common">Chinese mitten crab</name>
    <dbReference type="NCBI Taxonomy" id="95602"/>
    <lineage>
        <taxon>Eukaryota</taxon>
        <taxon>Metazoa</taxon>
        <taxon>Ecdysozoa</taxon>
        <taxon>Arthropoda</taxon>
        <taxon>Crustacea</taxon>
        <taxon>Multicrustacea</taxon>
        <taxon>Malacostraca</taxon>
        <taxon>Eumalacostraca</taxon>
        <taxon>Eucarida</taxon>
        <taxon>Decapoda</taxon>
        <taxon>Pleocyemata</taxon>
        <taxon>Brachyura</taxon>
        <taxon>Eubrachyura</taxon>
        <taxon>Grapsoidea</taxon>
        <taxon>Varunidae</taxon>
        <taxon>Eriocheir</taxon>
    </lineage>
</organism>